<dbReference type="Pfam" id="PF00149">
    <property type="entry name" value="Metallophos"/>
    <property type="match status" value="1"/>
</dbReference>
<dbReference type="InterPro" id="IPR029052">
    <property type="entry name" value="Metallo-depent_PP-like"/>
</dbReference>
<dbReference type="GO" id="GO:0008803">
    <property type="term" value="F:bis(5'-nucleosyl)-tetraphosphatase (symmetrical) activity"/>
    <property type="evidence" value="ECO:0007669"/>
    <property type="project" value="TreeGrafter"/>
</dbReference>
<dbReference type="OrthoDB" id="9808081at2"/>
<reference evidence="2 3" key="1">
    <citation type="submission" date="2019-06" db="EMBL/GenBank/DDBJ databases">
        <authorList>
            <person name="Srinivasan S."/>
        </authorList>
    </citation>
    <scope>NUCLEOTIDE SEQUENCE [LARGE SCALE GENOMIC DNA]</scope>
    <source>
        <strain evidence="2 3">17J68-5</strain>
    </source>
</reference>
<keyword evidence="3" id="KW-1185">Reference proteome</keyword>
<name>A0A5B8A433_9BACT</name>
<protein>
    <submittedName>
        <fullName evidence="2">Serine/threonine protein phosphatase</fullName>
    </submittedName>
</protein>
<dbReference type="InterPro" id="IPR050126">
    <property type="entry name" value="Ap4A_hydrolase"/>
</dbReference>
<sequence length="216" mass="24235">MNLFVIGDVHGCYHTFMKLLQQWKPDEEILIQVGDLVDRGNYVPGTVAAAIALDLQHPGKAFFLKGNHEYGMIRHYGPQGPYAGWLQWGGKSTIQQYQVYSQLLLPHLIWLAQRPLVWENEHILISHAGVADTTNPYDLEHPDGILWRRGPLKAVGKLQVVGHTPTNGMPYEDHERNAIYIDTGAYLGRYLTGVKLSAQGEILEYLAVETHAADIA</sequence>
<evidence type="ECO:0000313" key="2">
    <source>
        <dbReference type="EMBL" id="QDA61343.1"/>
    </source>
</evidence>
<proteinExistence type="predicted"/>
<organism evidence="2 3">
    <name type="scientific">Hymenobacter jejuensis</name>
    <dbReference type="NCBI Taxonomy" id="2502781"/>
    <lineage>
        <taxon>Bacteria</taxon>
        <taxon>Pseudomonadati</taxon>
        <taxon>Bacteroidota</taxon>
        <taxon>Cytophagia</taxon>
        <taxon>Cytophagales</taxon>
        <taxon>Hymenobacteraceae</taxon>
        <taxon>Hymenobacter</taxon>
    </lineage>
</organism>
<dbReference type="GO" id="GO:0005737">
    <property type="term" value="C:cytoplasm"/>
    <property type="evidence" value="ECO:0007669"/>
    <property type="project" value="TreeGrafter"/>
</dbReference>
<dbReference type="PANTHER" id="PTHR42850">
    <property type="entry name" value="METALLOPHOSPHOESTERASE"/>
    <property type="match status" value="1"/>
</dbReference>
<dbReference type="EMBL" id="CP040896">
    <property type="protein sequence ID" value="QDA61343.1"/>
    <property type="molecule type" value="Genomic_DNA"/>
</dbReference>
<dbReference type="RefSeq" id="WP_139516517.1">
    <property type="nucleotide sequence ID" value="NZ_CP040896.1"/>
</dbReference>
<dbReference type="CDD" id="cd00144">
    <property type="entry name" value="MPP_PPP_family"/>
    <property type="match status" value="1"/>
</dbReference>
<accession>A0A5B8A433</accession>
<evidence type="ECO:0000259" key="1">
    <source>
        <dbReference type="Pfam" id="PF00149"/>
    </source>
</evidence>
<dbReference type="Proteomes" id="UP000305398">
    <property type="component" value="Chromosome"/>
</dbReference>
<dbReference type="SUPFAM" id="SSF56300">
    <property type="entry name" value="Metallo-dependent phosphatases"/>
    <property type="match status" value="1"/>
</dbReference>
<feature type="domain" description="Calcineurin-like phosphoesterase" evidence="1">
    <location>
        <begin position="1"/>
        <end position="171"/>
    </location>
</feature>
<dbReference type="PANTHER" id="PTHR42850:SF4">
    <property type="entry name" value="ZINC-DEPENDENT ENDOPOLYPHOSPHATASE"/>
    <property type="match status" value="1"/>
</dbReference>
<gene>
    <name evidence="2" type="ORF">FHG12_15115</name>
</gene>
<dbReference type="AlphaFoldDB" id="A0A5B8A433"/>
<dbReference type="GO" id="GO:0016791">
    <property type="term" value="F:phosphatase activity"/>
    <property type="evidence" value="ECO:0007669"/>
    <property type="project" value="TreeGrafter"/>
</dbReference>
<evidence type="ECO:0000313" key="3">
    <source>
        <dbReference type="Proteomes" id="UP000305398"/>
    </source>
</evidence>
<dbReference type="Gene3D" id="3.60.21.10">
    <property type="match status" value="1"/>
</dbReference>
<dbReference type="InterPro" id="IPR004843">
    <property type="entry name" value="Calcineurin-like_PHP"/>
</dbReference>
<dbReference type="KEGG" id="hyj:FHG12_15115"/>
<dbReference type="GO" id="GO:0110154">
    <property type="term" value="P:RNA decapping"/>
    <property type="evidence" value="ECO:0007669"/>
    <property type="project" value="TreeGrafter"/>
</dbReference>